<reference evidence="2" key="2">
    <citation type="submission" date="2015-01" db="EMBL/GenBank/DDBJ databases">
        <title>Evolutionary Origins and Diversification of the Mycorrhizal Mutualists.</title>
        <authorList>
            <consortium name="DOE Joint Genome Institute"/>
            <consortium name="Mycorrhizal Genomics Consortium"/>
            <person name="Kohler A."/>
            <person name="Kuo A."/>
            <person name="Nagy L.G."/>
            <person name="Floudas D."/>
            <person name="Copeland A."/>
            <person name="Barry K.W."/>
            <person name="Cichocki N."/>
            <person name="Veneault-Fourrey C."/>
            <person name="LaButti K."/>
            <person name="Lindquist E.A."/>
            <person name="Lipzen A."/>
            <person name="Lundell T."/>
            <person name="Morin E."/>
            <person name="Murat C."/>
            <person name="Riley R."/>
            <person name="Ohm R."/>
            <person name="Sun H."/>
            <person name="Tunlid A."/>
            <person name="Henrissat B."/>
            <person name="Grigoriev I.V."/>
            <person name="Hibbett D.S."/>
            <person name="Martin F."/>
        </authorList>
    </citation>
    <scope>NUCLEOTIDE SEQUENCE [LARGE SCALE GENOMIC DNA]</scope>
    <source>
        <strain evidence="2">Ve08.2h10</strain>
    </source>
</reference>
<dbReference type="Proteomes" id="UP000054538">
    <property type="component" value="Unassembled WGS sequence"/>
</dbReference>
<reference evidence="1 2" key="1">
    <citation type="submission" date="2014-04" db="EMBL/GenBank/DDBJ databases">
        <authorList>
            <consortium name="DOE Joint Genome Institute"/>
            <person name="Kuo A."/>
            <person name="Kohler A."/>
            <person name="Jargeat P."/>
            <person name="Nagy L.G."/>
            <person name="Floudas D."/>
            <person name="Copeland A."/>
            <person name="Barry K.W."/>
            <person name="Cichocki N."/>
            <person name="Veneault-Fourrey C."/>
            <person name="LaButti K."/>
            <person name="Lindquist E.A."/>
            <person name="Lipzen A."/>
            <person name="Lundell T."/>
            <person name="Morin E."/>
            <person name="Murat C."/>
            <person name="Sun H."/>
            <person name="Tunlid A."/>
            <person name="Henrissat B."/>
            <person name="Grigoriev I.V."/>
            <person name="Hibbett D.S."/>
            <person name="Martin F."/>
            <person name="Nordberg H.P."/>
            <person name="Cantor M.N."/>
            <person name="Hua S.X."/>
        </authorList>
    </citation>
    <scope>NUCLEOTIDE SEQUENCE [LARGE SCALE GENOMIC DNA]</scope>
    <source>
        <strain evidence="1 2">Ve08.2h10</strain>
    </source>
</reference>
<dbReference type="HOGENOM" id="CLU_178703_0_0_1"/>
<feature type="non-terminal residue" evidence="1">
    <location>
        <position position="90"/>
    </location>
</feature>
<gene>
    <name evidence="1" type="ORF">PAXRUDRAFT_145092</name>
</gene>
<dbReference type="InParanoid" id="A0A0D0E0P3"/>
<accession>A0A0D0E0P3</accession>
<dbReference type="AlphaFoldDB" id="A0A0D0E0P3"/>
<protein>
    <submittedName>
        <fullName evidence="1">Uncharacterized protein</fullName>
    </submittedName>
</protein>
<evidence type="ECO:0000313" key="2">
    <source>
        <dbReference type="Proteomes" id="UP000054538"/>
    </source>
</evidence>
<dbReference type="EMBL" id="KN825185">
    <property type="protein sequence ID" value="KIK93434.1"/>
    <property type="molecule type" value="Genomic_DNA"/>
</dbReference>
<sequence length="90" mass="10408">HLWYHLLIFDPTHLFMVQPSCHQPHPLILNPTCSFMSFSDPTTCLQTHPLIYGLSHLPLTLPVCFWPHLLFMTLPTHFWPHPLVSGPTSK</sequence>
<organism evidence="1 2">
    <name type="scientific">Paxillus rubicundulus Ve08.2h10</name>
    <dbReference type="NCBI Taxonomy" id="930991"/>
    <lineage>
        <taxon>Eukaryota</taxon>
        <taxon>Fungi</taxon>
        <taxon>Dikarya</taxon>
        <taxon>Basidiomycota</taxon>
        <taxon>Agaricomycotina</taxon>
        <taxon>Agaricomycetes</taxon>
        <taxon>Agaricomycetidae</taxon>
        <taxon>Boletales</taxon>
        <taxon>Paxilineae</taxon>
        <taxon>Paxillaceae</taxon>
        <taxon>Paxillus</taxon>
    </lineage>
</organism>
<proteinExistence type="predicted"/>
<keyword evidence="2" id="KW-1185">Reference proteome</keyword>
<name>A0A0D0E0P3_9AGAM</name>
<evidence type="ECO:0000313" key="1">
    <source>
        <dbReference type="EMBL" id="KIK93434.1"/>
    </source>
</evidence>